<accession>A0A4R0IUY3</accession>
<dbReference type="Proteomes" id="UP000294225">
    <property type="component" value="Unassembled WGS sequence"/>
</dbReference>
<dbReference type="Pfam" id="PF01182">
    <property type="entry name" value="Glucosamine_iso"/>
    <property type="match status" value="1"/>
</dbReference>
<evidence type="ECO:0000256" key="1">
    <source>
        <dbReference type="ARBA" id="ARBA00022801"/>
    </source>
</evidence>
<dbReference type="GO" id="GO:0005737">
    <property type="term" value="C:cytoplasm"/>
    <property type="evidence" value="ECO:0007669"/>
    <property type="project" value="TreeGrafter"/>
</dbReference>
<dbReference type="GO" id="GO:0006046">
    <property type="term" value="P:N-acetylglucosamine catabolic process"/>
    <property type="evidence" value="ECO:0007669"/>
    <property type="project" value="TreeGrafter"/>
</dbReference>
<dbReference type="EMBL" id="SJKC01000003">
    <property type="protein sequence ID" value="TCC36344.1"/>
    <property type="molecule type" value="Genomic_DNA"/>
</dbReference>
<dbReference type="GO" id="GO:0005975">
    <property type="term" value="P:carbohydrate metabolic process"/>
    <property type="evidence" value="ECO:0007669"/>
    <property type="project" value="InterPro"/>
</dbReference>
<dbReference type="InterPro" id="IPR037171">
    <property type="entry name" value="NagB/RpiA_transferase-like"/>
</dbReference>
<organism evidence="4 5">
    <name type="scientific">Kribbella speibonae</name>
    <dbReference type="NCBI Taxonomy" id="1572660"/>
    <lineage>
        <taxon>Bacteria</taxon>
        <taxon>Bacillati</taxon>
        <taxon>Actinomycetota</taxon>
        <taxon>Actinomycetes</taxon>
        <taxon>Propionibacteriales</taxon>
        <taxon>Kribbellaceae</taxon>
        <taxon>Kribbella</taxon>
    </lineage>
</organism>
<sequence>MHVPPEVHDSPDQVGLLAAEDIAAGIESAATAGRTFVLGCPSGRSPLRTYAHLADLVAERNLDLSHVIVALMDEYVVRAADGFQLVDTELQHSCVGFGRRQILGPLNAAASPGRRIPDENLWYPDPAAQPGAYDDALAAVGGIDIFLLASGASDGHIALNPAGTAPDSVTRVVELGDATRRDNLGTFPSFRRLEEVPRYGVTVGVATIRDLSRAVIMVVTGEHKQVTVQRVAAAGSYQADWPATVLSECASPRFLADRAAAALLSAAS</sequence>
<evidence type="ECO:0000313" key="5">
    <source>
        <dbReference type="Proteomes" id="UP000294225"/>
    </source>
</evidence>
<evidence type="ECO:0000313" key="4">
    <source>
        <dbReference type="EMBL" id="TCC36344.1"/>
    </source>
</evidence>
<dbReference type="GO" id="GO:0006043">
    <property type="term" value="P:glucosamine catabolic process"/>
    <property type="evidence" value="ECO:0007669"/>
    <property type="project" value="TreeGrafter"/>
</dbReference>
<name>A0A4R0IUY3_9ACTN</name>
<dbReference type="GO" id="GO:0004342">
    <property type="term" value="F:glucosamine-6-phosphate deaminase activity"/>
    <property type="evidence" value="ECO:0007669"/>
    <property type="project" value="InterPro"/>
</dbReference>
<evidence type="ECO:0000256" key="2">
    <source>
        <dbReference type="ARBA" id="ARBA00023277"/>
    </source>
</evidence>
<evidence type="ECO:0000259" key="3">
    <source>
        <dbReference type="Pfam" id="PF01182"/>
    </source>
</evidence>
<dbReference type="RefSeq" id="WP_131498170.1">
    <property type="nucleotide sequence ID" value="NZ_SJKC01000003.1"/>
</dbReference>
<reference evidence="4 5" key="1">
    <citation type="submission" date="2019-02" db="EMBL/GenBank/DDBJ databases">
        <title>Kribbella capetownensis sp. nov. and Kribbella speibonae sp. nov., isolated from soil.</title>
        <authorList>
            <person name="Curtis S.M."/>
            <person name="Norton I."/>
            <person name="Everest G.J."/>
            <person name="Meyers P.R."/>
        </authorList>
    </citation>
    <scope>NUCLEOTIDE SEQUENCE [LARGE SCALE GENOMIC DNA]</scope>
    <source>
        <strain evidence="4 5">YM55</strain>
    </source>
</reference>
<feature type="domain" description="Glucosamine/galactosamine-6-phosphate isomerase" evidence="3">
    <location>
        <begin position="12"/>
        <end position="247"/>
    </location>
</feature>
<comment type="caution">
    <text evidence="4">The sequence shown here is derived from an EMBL/GenBank/DDBJ whole genome shotgun (WGS) entry which is preliminary data.</text>
</comment>
<keyword evidence="2" id="KW-0119">Carbohydrate metabolism</keyword>
<dbReference type="InterPro" id="IPR004547">
    <property type="entry name" value="Glucosamine6P_isomerase"/>
</dbReference>
<dbReference type="Gene3D" id="3.40.50.1360">
    <property type="match status" value="1"/>
</dbReference>
<dbReference type="GO" id="GO:0042802">
    <property type="term" value="F:identical protein binding"/>
    <property type="evidence" value="ECO:0007669"/>
    <property type="project" value="TreeGrafter"/>
</dbReference>
<dbReference type="PANTHER" id="PTHR11280">
    <property type="entry name" value="GLUCOSAMINE-6-PHOSPHATE ISOMERASE"/>
    <property type="match status" value="1"/>
</dbReference>
<protein>
    <recommendedName>
        <fullName evidence="3">Glucosamine/galactosamine-6-phosphate isomerase domain-containing protein</fullName>
    </recommendedName>
</protein>
<proteinExistence type="predicted"/>
<keyword evidence="1" id="KW-0378">Hydrolase</keyword>
<dbReference type="SUPFAM" id="SSF100950">
    <property type="entry name" value="NagB/RpiA/CoA transferase-like"/>
    <property type="match status" value="1"/>
</dbReference>
<gene>
    <name evidence="4" type="ORF">E0H92_27230</name>
</gene>
<dbReference type="GO" id="GO:0019262">
    <property type="term" value="P:N-acetylneuraminate catabolic process"/>
    <property type="evidence" value="ECO:0007669"/>
    <property type="project" value="TreeGrafter"/>
</dbReference>
<dbReference type="InterPro" id="IPR006148">
    <property type="entry name" value="Glc/Gal-6P_isomerase"/>
</dbReference>
<dbReference type="AlphaFoldDB" id="A0A4R0IUY3"/>
<dbReference type="PANTHER" id="PTHR11280:SF5">
    <property type="entry name" value="GLUCOSAMINE-6-PHOSPHATE ISOMERASE"/>
    <property type="match status" value="1"/>
</dbReference>